<dbReference type="PANTHER" id="PTHR48229">
    <property type="entry name" value="CAIB/BAIF FAMILY ENZYME (AFU_ORTHOLOGUE AFUA_1G05360)-RELATED"/>
    <property type="match status" value="1"/>
</dbReference>
<protein>
    <submittedName>
        <fullName evidence="2">CoA-transferase family III domain-containing protein</fullName>
    </submittedName>
</protein>
<dbReference type="Gene3D" id="3.40.50.10540">
    <property type="entry name" value="Crotonobetainyl-coa:carnitine coa-transferase, domain 1"/>
    <property type="match status" value="1"/>
</dbReference>
<name>A0A9W9QCY3_PENBR</name>
<dbReference type="InterPro" id="IPR023606">
    <property type="entry name" value="CoA-Trfase_III_dom_1_sf"/>
</dbReference>
<gene>
    <name evidence="2" type="ORF">N7452_010158</name>
</gene>
<dbReference type="AlphaFoldDB" id="A0A9W9QCY3"/>
<evidence type="ECO:0000313" key="3">
    <source>
        <dbReference type="Proteomes" id="UP001147695"/>
    </source>
</evidence>
<dbReference type="InterPro" id="IPR003673">
    <property type="entry name" value="CoA-Trfase_fam_III"/>
</dbReference>
<dbReference type="PANTHER" id="PTHR48229:SF1">
    <property type="entry name" value="ALPHA METHYLACYL-COA RACEMASE-RELATED"/>
    <property type="match status" value="1"/>
</dbReference>
<reference evidence="2" key="1">
    <citation type="submission" date="2022-12" db="EMBL/GenBank/DDBJ databases">
        <authorList>
            <person name="Petersen C."/>
        </authorList>
    </citation>
    <scope>NUCLEOTIDE SEQUENCE</scope>
    <source>
        <strain evidence="2">IBT 35673</strain>
    </source>
</reference>
<sequence length="572" mass="63133">MATNTALKKYSLVEETYQIFSHLCDLSVELNIPAEAVKHKERVFFDSTHDQIYYPIPLKVTETLAALKGVEGAVAAALADIRFGPSQERKVRVNLERATAFGFQSLIAKVDNMSRACPEVKAKLKDTDIHAAQSSLYRRLAANLYRTKVKDEFFHLHGSLNPTSTLNMIGLDGHRNGVEDYEEIIQLVERHVQRYTAQELEQMSRDRGQAGVTAYRYEDFIQSPHGMEISQKPYWTVSPFGEDLPPTPFPTNRSSKVLEGIKVLELTCVIAGPSIGRILAEYGAEVLKITGPKTPDVSFFQIDGNMGKHVADLDLKTEKGRAHFTALLADADVLIDGFRKGVIERLGYGASVLASIAKRRGKGIIYVDETCFGHVGDWAERPGWQQIADCVTGLAWVQGDFMARGTPIVSPLPIADHGAGCMGAIAALIGLYHRAQSGGSYHGKVSLVQFNLLLLGLGQYPDYIQAAMRDSVPPQFFDLRYCDSVEKSSSMAQSIIQSKLQEGSALMGNVSRPADLTEKWYSHSYKAEIEVVRPVVKIGDVESGFVRASRPNGTDKPCWAGDDVLNLDYKID</sequence>
<dbReference type="Proteomes" id="UP001147695">
    <property type="component" value="Unassembled WGS sequence"/>
</dbReference>
<dbReference type="EMBL" id="JAPZBQ010000005">
    <property type="protein sequence ID" value="KAJ5329768.1"/>
    <property type="molecule type" value="Genomic_DNA"/>
</dbReference>
<reference evidence="2" key="2">
    <citation type="journal article" date="2023" name="IMA Fungus">
        <title>Comparative genomic study of the Penicillium genus elucidates a diverse pangenome and 15 lateral gene transfer events.</title>
        <authorList>
            <person name="Petersen C."/>
            <person name="Sorensen T."/>
            <person name="Nielsen M.R."/>
            <person name="Sondergaard T.E."/>
            <person name="Sorensen J.L."/>
            <person name="Fitzpatrick D.A."/>
            <person name="Frisvad J.C."/>
            <person name="Nielsen K.L."/>
        </authorList>
    </citation>
    <scope>NUCLEOTIDE SEQUENCE</scope>
    <source>
        <strain evidence="2">IBT 35673</strain>
    </source>
</reference>
<comment type="caution">
    <text evidence="2">The sequence shown here is derived from an EMBL/GenBank/DDBJ whole genome shotgun (WGS) entry which is preliminary data.</text>
</comment>
<organism evidence="2 3">
    <name type="scientific">Penicillium brevicompactum</name>
    <dbReference type="NCBI Taxonomy" id="5074"/>
    <lineage>
        <taxon>Eukaryota</taxon>
        <taxon>Fungi</taxon>
        <taxon>Dikarya</taxon>
        <taxon>Ascomycota</taxon>
        <taxon>Pezizomycotina</taxon>
        <taxon>Eurotiomycetes</taxon>
        <taxon>Eurotiomycetidae</taxon>
        <taxon>Eurotiales</taxon>
        <taxon>Aspergillaceae</taxon>
        <taxon>Penicillium</taxon>
    </lineage>
</organism>
<evidence type="ECO:0000256" key="1">
    <source>
        <dbReference type="ARBA" id="ARBA00008383"/>
    </source>
</evidence>
<proteinExistence type="inferred from homology"/>
<dbReference type="SUPFAM" id="SSF89796">
    <property type="entry name" value="CoA-transferase family III (CaiB/BaiF)"/>
    <property type="match status" value="2"/>
</dbReference>
<dbReference type="InterPro" id="IPR052985">
    <property type="entry name" value="CoA-trans_III_biosynth/detox"/>
</dbReference>
<comment type="similarity">
    <text evidence="1">Belongs to the CoA-transferase III family.</text>
</comment>
<dbReference type="Pfam" id="PF02515">
    <property type="entry name" value="CoA_transf_3"/>
    <property type="match status" value="1"/>
</dbReference>
<accession>A0A9W9QCY3</accession>
<dbReference type="GO" id="GO:0003824">
    <property type="term" value="F:catalytic activity"/>
    <property type="evidence" value="ECO:0007669"/>
    <property type="project" value="InterPro"/>
</dbReference>
<evidence type="ECO:0000313" key="2">
    <source>
        <dbReference type="EMBL" id="KAJ5329768.1"/>
    </source>
</evidence>